<dbReference type="InterPro" id="IPR023578">
    <property type="entry name" value="Ras_GEF_dom_sf"/>
</dbReference>
<dbReference type="InterPro" id="IPR000651">
    <property type="entry name" value="Ras-like_Gua-exchang_fac_N"/>
</dbReference>
<feature type="domain" description="CAP-Gly" evidence="7">
    <location>
        <begin position="29"/>
        <end position="71"/>
    </location>
</feature>
<dbReference type="Gene3D" id="2.30.30.190">
    <property type="entry name" value="CAP Gly-rich-like domain"/>
    <property type="match status" value="1"/>
</dbReference>
<evidence type="ECO:0000313" key="9">
    <source>
        <dbReference type="Proteomes" id="UP001150062"/>
    </source>
</evidence>
<dbReference type="PANTHER" id="PTHR23113">
    <property type="entry name" value="GUANINE NUCLEOTIDE EXCHANGE FACTOR"/>
    <property type="match status" value="1"/>
</dbReference>
<dbReference type="PROSITE" id="PS00720">
    <property type="entry name" value="RASGEF"/>
    <property type="match status" value="1"/>
</dbReference>
<dbReference type="InterPro" id="IPR036859">
    <property type="entry name" value="CAP-Gly_dom_sf"/>
</dbReference>
<dbReference type="InterPro" id="IPR001895">
    <property type="entry name" value="RASGEF_cat_dom"/>
</dbReference>
<dbReference type="CDD" id="cd00155">
    <property type="entry name" value="RasGEF"/>
    <property type="match status" value="1"/>
</dbReference>
<dbReference type="Proteomes" id="UP001150062">
    <property type="component" value="Unassembled WGS sequence"/>
</dbReference>
<evidence type="ECO:0000256" key="3">
    <source>
        <dbReference type="SAM" id="Coils"/>
    </source>
</evidence>
<accession>A0ABQ8XNI4</accession>
<proteinExistence type="predicted"/>
<feature type="domain" description="Ras-GEF" evidence="5">
    <location>
        <begin position="753"/>
        <end position="984"/>
    </location>
</feature>
<sequence length="992" mass="117213">MSKRRRSVSKKVGDRIKVHGTYGTIRYLGKTKFAKGIWIGIELDKPDGNNNGTISSVKYFECENNHGLFIRFKKNPEQANEEGDLQKIKSGNKKKNNEKPNNKEMKNNKKEKGKEKEKEKEKKKKKKEALFHESKENRRNSIGSTPKSNKKSIKKKKRPISDRHKQVRRSQVLDQMVESKNIYKQTVSKTSKLELDLENRISKLKRKGICGQIIVKRNKRDQEIEKVKKQLRELKKRTDKKRKRTNSTKSMLVRIKHDLHCNNEKDLEKKFTELSQQQIQINRQTENEFQKSNELTTKKNETDQIIKKIQQKFQKEKNELQKIYNKKSKQIQKIEKKKKQILKKIGYRGTKNEKNIFEIEDQINKLNKQITLSHKKIRELEKSRKIHLQKKTKIEPEIENDKSQWVAKLMNTRPEIYQLRDQIRPIYSNNTYGLISTTEKILDRDCITSEDVLQLIMQHYDIHGKPQIKEYIQKKSSINYIYQEQPESMLVSILRVGCKEDNKIWDITQVEGKSNATALEVNKDEGLNVGRNIVLSLDVDDINIWDEQEDNPNNFQLLEDSKEEYQKGNFIETIYIANINKLIQHLIHPIHYEEEFIQAFLMTYHDFLSPEHLFLKIIQRHKIPPLKKIEIDQDGIEKNEAEKNQKKRENEYKQKKKIIQKNTLEVLEYWFDNYFSDFNTIIIESLKSFLENESMKEYPNETRAFINKINTYKENSLKKNDNTNIHILKKAPPPDPVIPKTLFSPTFGLSDVKPLEFARQMTLFFHSLYKNIQSFELVNQGWSKKNKKIRAPNVIKIIDKFNDFSNYVVECIVSQTTVRKRSKEYVRWIKVAKTLKSFNNFDSLLCMTASLNNPCCKRLHRTINEISKNYLTTLEQLKVIVSTNEGYKKYREALDLAELPAIPYLGVFLTDLTFISDGSPSIVNGLINFSKKKLLYNVISNIQVYQTKDYNFFQIFQIQELFKQELSNKTEKELYQISLKNEPRETTQSNIN</sequence>
<feature type="coiled-coil region" evidence="3">
    <location>
        <begin position="217"/>
        <end position="244"/>
    </location>
</feature>
<evidence type="ECO:0000256" key="4">
    <source>
        <dbReference type="SAM" id="MobiDB-lite"/>
    </source>
</evidence>
<dbReference type="PROSITE" id="PS50212">
    <property type="entry name" value="RASGEF_NTER"/>
    <property type="match status" value="1"/>
</dbReference>
<dbReference type="Gene3D" id="1.20.870.10">
    <property type="entry name" value="Son of sevenless (SoS) protein Chain: S domain 1"/>
    <property type="match status" value="1"/>
</dbReference>
<feature type="region of interest" description="Disordered" evidence="4">
    <location>
        <begin position="74"/>
        <end position="172"/>
    </location>
</feature>
<dbReference type="Pfam" id="PF00617">
    <property type="entry name" value="RasGEF"/>
    <property type="match status" value="1"/>
</dbReference>
<feature type="compositionally biased region" description="Basic residues" evidence="4">
    <location>
        <begin position="148"/>
        <end position="158"/>
    </location>
</feature>
<feature type="compositionally biased region" description="Basic and acidic residues" evidence="4">
    <location>
        <begin position="95"/>
        <end position="120"/>
    </location>
</feature>
<dbReference type="PROSITE" id="PS50245">
    <property type="entry name" value="CAP_GLY_2"/>
    <property type="match status" value="1"/>
</dbReference>
<evidence type="ECO:0000259" key="7">
    <source>
        <dbReference type="PROSITE" id="PS50245"/>
    </source>
</evidence>
<dbReference type="PROSITE" id="PS50009">
    <property type="entry name" value="RASGEF_CAT"/>
    <property type="match status" value="1"/>
</dbReference>
<dbReference type="InterPro" id="IPR036964">
    <property type="entry name" value="RASGEF_cat_dom_sf"/>
</dbReference>
<name>A0ABQ8XNI4_9EUKA</name>
<evidence type="ECO:0000256" key="2">
    <source>
        <dbReference type="PROSITE-ProRule" id="PRU00168"/>
    </source>
</evidence>
<dbReference type="SMART" id="SM00229">
    <property type="entry name" value="RasGEFN"/>
    <property type="match status" value="1"/>
</dbReference>
<dbReference type="Gene3D" id="1.10.840.10">
    <property type="entry name" value="Ras guanine-nucleotide exchange factors catalytic domain"/>
    <property type="match status" value="1"/>
</dbReference>
<dbReference type="InterPro" id="IPR000938">
    <property type="entry name" value="CAP-Gly_domain"/>
</dbReference>
<keyword evidence="1 2" id="KW-0344">Guanine-nucleotide releasing factor</keyword>
<keyword evidence="9" id="KW-1185">Reference proteome</keyword>
<dbReference type="Pfam" id="PF01302">
    <property type="entry name" value="CAP_GLY"/>
    <property type="match status" value="1"/>
</dbReference>
<feature type="coiled-coil region" evidence="3">
    <location>
        <begin position="299"/>
        <end position="383"/>
    </location>
</feature>
<dbReference type="SMART" id="SM01052">
    <property type="entry name" value="CAP_GLY"/>
    <property type="match status" value="1"/>
</dbReference>
<feature type="compositionally biased region" description="Basic and acidic residues" evidence="4">
    <location>
        <begin position="128"/>
        <end position="139"/>
    </location>
</feature>
<protein>
    <submittedName>
        <fullName evidence="8">Guanine nucleotide exchange factor</fullName>
    </submittedName>
</protein>
<dbReference type="PANTHER" id="PTHR23113:SF366">
    <property type="entry name" value="RAS GUANINE NUCLEOTIDE EXCHANGE FACTOR R"/>
    <property type="match status" value="1"/>
</dbReference>
<dbReference type="Pfam" id="PF00618">
    <property type="entry name" value="RasGEF_N"/>
    <property type="match status" value="1"/>
</dbReference>
<feature type="domain" description="N-terminal Ras-GEF" evidence="6">
    <location>
        <begin position="570"/>
        <end position="713"/>
    </location>
</feature>
<dbReference type="CDD" id="cd06224">
    <property type="entry name" value="REM"/>
    <property type="match status" value="1"/>
</dbReference>
<evidence type="ECO:0000313" key="8">
    <source>
        <dbReference type="EMBL" id="KAJ6234171.1"/>
    </source>
</evidence>
<organism evidence="8 9">
    <name type="scientific">Anaeramoeba flamelloides</name>
    <dbReference type="NCBI Taxonomy" id="1746091"/>
    <lineage>
        <taxon>Eukaryota</taxon>
        <taxon>Metamonada</taxon>
        <taxon>Anaeramoebidae</taxon>
        <taxon>Anaeramoeba</taxon>
    </lineage>
</organism>
<gene>
    <name evidence="8" type="ORF">M0813_03973</name>
</gene>
<comment type="caution">
    <text evidence="8">The sequence shown here is derived from an EMBL/GenBank/DDBJ whole genome shotgun (WGS) entry which is preliminary data.</text>
</comment>
<dbReference type="SUPFAM" id="SSF48366">
    <property type="entry name" value="Ras GEF"/>
    <property type="match status" value="1"/>
</dbReference>
<dbReference type="EMBL" id="JAOAOG010000271">
    <property type="protein sequence ID" value="KAJ6234171.1"/>
    <property type="molecule type" value="Genomic_DNA"/>
</dbReference>
<evidence type="ECO:0000256" key="1">
    <source>
        <dbReference type="ARBA" id="ARBA00022658"/>
    </source>
</evidence>
<keyword evidence="3" id="KW-0175">Coiled coil</keyword>
<dbReference type="SMART" id="SM00147">
    <property type="entry name" value="RasGEF"/>
    <property type="match status" value="1"/>
</dbReference>
<dbReference type="InterPro" id="IPR008937">
    <property type="entry name" value="Ras-like_GEF"/>
</dbReference>
<evidence type="ECO:0000259" key="5">
    <source>
        <dbReference type="PROSITE" id="PS50009"/>
    </source>
</evidence>
<evidence type="ECO:0000259" key="6">
    <source>
        <dbReference type="PROSITE" id="PS50212"/>
    </source>
</evidence>
<reference evidence="8" key="1">
    <citation type="submission" date="2022-08" db="EMBL/GenBank/DDBJ databases">
        <title>Novel sulfate-reducing endosymbionts in the free-living metamonad Anaeramoeba.</title>
        <authorList>
            <person name="Jerlstrom-Hultqvist J."/>
            <person name="Cepicka I."/>
            <person name="Gallot-Lavallee L."/>
            <person name="Salas-Leiva D."/>
            <person name="Curtis B.A."/>
            <person name="Zahonova K."/>
            <person name="Pipaliya S."/>
            <person name="Dacks J."/>
            <person name="Roger A.J."/>
        </authorList>
    </citation>
    <scope>NUCLEOTIDE SEQUENCE</scope>
    <source>
        <strain evidence="8">Schooner1</strain>
    </source>
</reference>
<dbReference type="InterPro" id="IPR019804">
    <property type="entry name" value="Ras_G-nucl-exch_fac_CS"/>
</dbReference>
<dbReference type="SUPFAM" id="SSF74924">
    <property type="entry name" value="Cap-Gly domain"/>
    <property type="match status" value="1"/>
</dbReference>